<keyword evidence="2" id="KW-1185">Reference proteome</keyword>
<name>A0ABP8BTB9_9ACTN</name>
<reference evidence="2" key="1">
    <citation type="journal article" date="2019" name="Int. J. Syst. Evol. Microbiol.">
        <title>The Global Catalogue of Microorganisms (GCM) 10K type strain sequencing project: providing services to taxonomists for standard genome sequencing and annotation.</title>
        <authorList>
            <consortium name="The Broad Institute Genomics Platform"/>
            <consortium name="The Broad Institute Genome Sequencing Center for Infectious Disease"/>
            <person name="Wu L."/>
            <person name="Ma J."/>
        </authorList>
    </citation>
    <scope>NUCLEOTIDE SEQUENCE [LARGE SCALE GENOMIC DNA]</scope>
    <source>
        <strain evidence="2">JCM 17440</strain>
    </source>
</reference>
<proteinExistence type="predicted"/>
<evidence type="ECO:0000313" key="1">
    <source>
        <dbReference type="EMBL" id="GAA4225380.1"/>
    </source>
</evidence>
<accession>A0ABP8BTB9</accession>
<comment type="caution">
    <text evidence="1">The sequence shown here is derived from an EMBL/GenBank/DDBJ whole genome shotgun (WGS) entry which is preliminary data.</text>
</comment>
<dbReference type="EMBL" id="BAABAS010000003">
    <property type="protein sequence ID" value="GAA4225380.1"/>
    <property type="molecule type" value="Genomic_DNA"/>
</dbReference>
<organism evidence="1 2">
    <name type="scientific">Actinomadura meridiana</name>
    <dbReference type="NCBI Taxonomy" id="559626"/>
    <lineage>
        <taxon>Bacteria</taxon>
        <taxon>Bacillati</taxon>
        <taxon>Actinomycetota</taxon>
        <taxon>Actinomycetes</taxon>
        <taxon>Streptosporangiales</taxon>
        <taxon>Thermomonosporaceae</taxon>
        <taxon>Actinomadura</taxon>
    </lineage>
</organism>
<dbReference type="Proteomes" id="UP001501710">
    <property type="component" value="Unassembled WGS sequence"/>
</dbReference>
<protein>
    <submittedName>
        <fullName evidence="1">Uncharacterized protein</fullName>
    </submittedName>
</protein>
<gene>
    <name evidence="1" type="ORF">GCM10022254_07190</name>
</gene>
<sequence>MHDLTGISEHRAVSRATNLLGDNPDTQRFRINCSALFRRRSASRKRGWAPHAATRVRVHNARRVPARRCRGRPPYPDQRPFSIVDGGSGTVLVKRMVLTLDNR</sequence>
<evidence type="ECO:0000313" key="2">
    <source>
        <dbReference type="Proteomes" id="UP001501710"/>
    </source>
</evidence>